<feature type="region of interest" description="Disordered" evidence="5">
    <location>
        <begin position="178"/>
        <end position="289"/>
    </location>
</feature>
<feature type="repeat" description="ANK" evidence="3">
    <location>
        <begin position="311"/>
        <end position="343"/>
    </location>
</feature>
<evidence type="ECO:0000313" key="7">
    <source>
        <dbReference type="Proteomes" id="UP000190831"/>
    </source>
</evidence>
<evidence type="ECO:0000256" key="5">
    <source>
        <dbReference type="SAM" id="MobiDB-lite"/>
    </source>
</evidence>
<feature type="compositionally biased region" description="Basic and acidic residues" evidence="5">
    <location>
        <begin position="1"/>
        <end position="10"/>
    </location>
</feature>
<feature type="compositionally biased region" description="Basic and acidic residues" evidence="5">
    <location>
        <begin position="745"/>
        <end position="755"/>
    </location>
</feature>
<feature type="repeat" description="ANK" evidence="3">
    <location>
        <begin position="379"/>
        <end position="411"/>
    </location>
</feature>
<dbReference type="Pfam" id="PF12796">
    <property type="entry name" value="Ank_2"/>
    <property type="match status" value="2"/>
</dbReference>
<gene>
    <name evidence="6" type="ORF">LAFE_0E11650G</name>
</gene>
<dbReference type="PRINTS" id="PR01415">
    <property type="entry name" value="ANKYRIN"/>
</dbReference>
<dbReference type="SMART" id="SM00248">
    <property type="entry name" value="ANK"/>
    <property type="match status" value="5"/>
</dbReference>
<feature type="compositionally biased region" description="Polar residues" evidence="5">
    <location>
        <begin position="729"/>
        <end position="740"/>
    </location>
</feature>
<dbReference type="PROSITE" id="PS50297">
    <property type="entry name" value="ANK_REP_REGION"/>
    <property type="match status" value="4"/>
</dbReference>
<feature type="region of interest" description="Disordered" evidence="5">
    <location>
        <begin position="1"/>
        <end position="71"/>
    </location>
</feature>
<keyword evidence="7" id="KW-1185">Reference proteome</keyword>
<feature type="compositionally biased region" description="Acidic residues" evidence="5">
    <location>
        <begin position="192"/>
        <end position="206"/>
    </location>
</feature>
<dbReference type="PROSITE" id="PS50088">
    <property type="entry name" value="ANK_REPEAT"/>
    <property type="match status" value="4"/>
</dbReference>
<dbReference type="OrthoDB" id="194358at2759"/>
<feature type="repeat" description="ANK" evidence="3">
    <location>
        <begin position="344"/>
        <end position="376"/>
    </location>
</feature>
<dbReference type="PANTHER" id="PTHR24171">
    <property type="entry name" value="ANKYRIN REPEAT DOMAIN-CONTAINING PROTEIN 39-RELATED"/>
    <property type="match status" value="1"/>
</dbReference>
<dbReference type="AlphaFoldDB" id="A0A1G4MDM2"/>
<feature type="coiled-coil region" evidence="4">
    <location>
        <begin position="762"/>
        <end position="816"/>
    </location>
</feature>
<sequence>MSDKADDKLSPGEQPPVKKRSLSSYLSNVNNRKEELEKIAAQMNKDKKVQPTDGTAQDNNEEATNAALDTNVISGRDPEILHNVITENNGMDRIGELKTQESTVSKIIEKPNVEINYQMKSIADQDSNRNECISTIENEDQPTDQPVGKEETVNTDAAIKGSFSRNDLKNMLTQLEEKKRGLSKSQEPLDHADDEDSELSEVESDAPTEPASPPRPRRGRLVRADQLRSSPSRKSPKIHSSDSELSDIEDMNNIPISSSILHGDSSPEKAHQTQLNSSPVTTLKRESSKLKRHIAVPKVSRSKKSVHRDAGGRTRLQVACDKGKYEFAKKLIEEGYEVNDQDNAGNSPLHEAALNGHFEIVELLLNHGADVNIQSFDPVKDTPLIDASANGHLDIVKLLLKHGADPTIVNAKGLTAIESIEEDEDLEEHEMEIVKKIKHTLKKSMQTYKQLTDRRGIRSSSNQRSPDRERSSSNVRMEEEFYWTDTTSKVGKEKLLKASKEGRLPYVGAYLENGGRPDFRSFLEAVKFGHEDIASIFLAFGAQVNMSSREGQTPLMIAVGRGHTGTVKLLLDAGADPIKRDKYGRSALSYAKSSELGFKNDEEIDLIKKALKKKTGHSDEEEEITATRSHDSDTELRNDNSKQDSENDSDMGKVSRKRKTASPASPAPQKKQHIIDSTTKSNSQTSKSTWDFHRRDGVSSNSTPADRTASKKIKRESSPSPGATAIPHRSQSATPITSVTPKPVETAEEKEQRLKAEEQYRMRRLLHKKKKEQELLQKLELDEQKRLEDRKRQQKEEELKLEREKLMEEQKQILLRNQAEIERRHRIRAQYPLGLKLIDFENKSDYQRYLPLYYVMIDGVKRVLDLQICIILKDTDINENFVDKIEITLPQKEQLWNVYQFIFLRGGNGPGSKYTTDFDNLPLESRINIKRAELAKFLALPLHWIPWDLVSIPNEKMKGQIQDSMIQLDLLDFSRPQADQRVGSSVPTNSAFSTPQLKEALPLQFQNRSVIIQFFKNASPQW</sequence>
<dbReference type="OMA" id="PLHFSGE"/>
<evidence type="ECO:0000256" key="3">
    <source>
        <dbReference type="PROSITE-ProRule" id="PRU00023"/>
    </source>
</evidence>
<proteinExistence type="predicted"/>
<feature type="region of interest" description="Disordered" evidence="5">
    <location>
        <begin position="611"/>
        <end position="755"/>
    </location>
</feature>
<dbReference type="EMBL" id="LT598488">
    <property type="protein sequence ID" value="SCW01987.1"/>
    <property type="molecule type" value="Genomic_DNA"/>
</dbReference>
<keyword evidence="1" id="KW-0677">Repeat</keyword>
<feature type="repeat" description="ANK" evidence="3">
    <location>
        <begin position="550"/>
        <end position="582"/>
    </location>
</feature>
<dbReference type="SUPFAM" id="SSF48403">
    <property type="entry name" value="Ankyrin repeat"/>
    <property type="match status" value="1"/>
</dbReference>
<evidence type="ECO:0000256" key="2">
    <source>
        <dbReference type="ARBA" id="ARBA00023043"/>
    </source>
</evidence>
<protein>
    <submittedName>
        <fullName evidence="6">LAFE_0E11650g1_1</fullName>
    </submittedName>
</protein>
<feature type="compositionally biased region" description="Low complexity" evidence="5">
    <location>
        <begin position="677"/>
        <end position="689"/>
    </location>
</feature>
<name>A0A1G4MDM2_LACFM</name>
<dbReference type="Proteomes" id="UP000190831">
    <property type="component" value="Chromosome E"/>
</dbReference>
<accession>A0A1G4MDM2</accession>
<organism evidence="6 7">
    <name type="scientific">Lachancea fermentati</name>
    <name type="common">Zygosaccharomyces fermentati</name>
    <dbReference type="NCBI Taxonomy" id="4955"/>
    <lineage>
        <taxon>Eukaryota</taxon>
        <taxon>Fungi</taxon>
        <taxon>Dikarya</taxon>
        <taxon>Ascomycota</taxon>
        <taxon>Saccharomycotina</taxon>
        <taxon>Saccharomycetes</taxon>
        <taxon>Saccharomycetales</taxon>
        <taxon>Saccharomycetaceae</taxon>
        <taxon>Lachancea</taxon>
    </lineage>
</organism>
<evidence type="ECO:0000313" key="6">
    <source>
        <dbReference type="EMBL" id="SCW01987.1"/>
    </source>
</evidence>
<feature type="compositionally biased region" description="Polar residues" evidence="5">
    <location>
        <begin position="272"/>
        <end position="281"/>
    </location>
</feature>
<reference evidence="7" key="1">
    <citation type="submission" date="2016-03" db="EMBL/GenBank/DDBJ databases">
        <authorList>
            <person name="Devillers H."/>
        </authorList>
    </citation>
    <scope>NUCLEOTIDE SEQUENCE [LARGE SCALE GENOMIC DNA]</scope>
</reference>
<dbReference type="Gene3D" id="1.25.40.20">
    <property type="entry name" value="Ankyrin repeat-containing domain"/>
    <property type="match status" value="2"/>
</dbReference>
<dbReference type="STRING" id="4955.A0A1G4MDM2"/>
<evidence type="ECO:0000256" key="4">
    <source>
        <dbReference type="SAM" id="Coils"/>
    </source>
</evidence>
<keyword evidence="2 3" id="KW-0040">ANK repeat</keyword>
<dbReference type="InterPro" id="IPR036770">
    <property type="entry name" value="Ankyrin_rpt-contain_sf"/>
</dbReference>
<feature type="region of interest" description="Disordered" evidence="5">
    <location>
        <begin position="447"/>
        <end position="475"/>
    </location>
</feature>
<evidence type="ECO:0000256" key="1">
    <source>
        <dbReference type="ARBA" id="ARBA00022737"/>
    </source>
</evidence>
<dbReference type="InterPro" id="IPR002110">
    <property type="entry name" value="Ankyrin_rpt"/>
</dbReference>
<feature type="compositionally biased region" description="Basic and acidic residues" evidence="5">
    <location>
        <begin position="628"/>
        <end position="653"/>
    </location>
</feature>
<dbReference type="PANTHER" id="PTHR24171:SF8">
    <property type="entry name" value="BRCA1-ASSOCIATED RING DOMAIN PROTEIN 1"/>
    <property type="match status" value="1"/>
</dbReference>
<keyword evidence="4" id="KW-0175">Coiled coil</keyword>
<feature type="compositionally biased region" description="Basic and acidic residues" evidence="5">
    <location>
        <begin position="31"/>
        <end position="50"/>
    </location>
</feature>
<feature type="compositionally biased region" description="Basic and acidic residues" evidence="5">
    <location>
        <begin position="465"/>
        <end position="475"/>
    </location>
</feature>